<dbReference type="Proteomes" id="UP000299102">
    <property type="component" value="Unassembled WGS sequence"/>
</dbReference>
<evidence type="ECO:0000313" key="1">
    <source>
        <dbReference type="EMBL" id="GBP74577.1"/>
    </source>
</evidence>
<sequence>MVIHFALLRHISKCRGRIKCAGFKQPPSIYSYSSILGRLARGGRAGRVNLCSRLRRERLVGVKTAEQASRNTRNIPIRSLERNAAEKKEGSGTIIPAQYIIRSQFRATKFRLGLWVLTRRRTLLVAEGLCYVATRQVVEISSVINHIIITIIYKSSPRLG</sequence>
<gene>
    <name evidence="1" type="ORF">EVAR_39980_1</name>
</gene>
<evidence type="ECO:0000313" key="2">
    <source>
        <dbReference type="Proteomes" id="UP000299102"/>
    </source>
</evidence>
<comment type="caution">
    <text evidence="1">The sequence shown here is derived from an EMBL/GenBank/DDBJ whole genome shotgun (WGS) entry which is preliminary data.</text>
</comment>
<organism evidence="1 2">
    <name type="scientific">Eumeta variegata</name>
    <name type="common">Bagworm moth</name>
    <name type="synonym">Eumeta japonica</name>
    <dbReference type="NCBI Taxonomy" id="151549"/>
    <lineage>
        <taxon>Eukaryota</taxon>
        <taxon>Metazoa</taxon>
        <taxon>Ecdysozoa</taxon>
        <taxon>Arthropoda</taxon>
        <taxon>Hexapoda</taxon>
        <taxon>Insecta</taxon>
        <taxon>Pterygota</taxon>
        <taxon>Neoptera</taxon>
        <taxon>Endopterygota</taxon>
        <taxon>Lepidoptera</taxon>
        <taxon>Glossata</taxon>
        <taxon>Ditrysia</taxon>
        <taxon>Tineoidea</taxon>
        <taxon>Psychidae</taxon>
        <taxon>Oiketicinae</taxon>
        <taxon>Eumeta</taxon>
    </lineage>
</organism>
<protein>
    <submittedName>
        <fullName evidence="1">Uncharacterized protein</fullName>
    </submittedName>
</protein>
<proteinExistence type="predicted"/>
<dbReference type="AlphaFoldDB" id="A0A4C1YJJ3"/>
<name>A0A4C1YJJ3_EUMVA</name>
<dbReference type="EMBL" id="BGZK01001213">
    <property type="protein sequence ID" value="GBP74577.1"/>
    <property type="molecule type" value="Genomic_DNA"/>
</dbReference>
<accession>A0A4C1YJJ3</accession>
<keyword evidence="2" id="KW-1185">Reference proteome</keyword>
<reference evidence="1 2" key="1">
    <citation type="journal article" date="2019" name="Commun. Biol.">
        <title>The bagworm genome reveals a unique fibroin gene that provides high tensile strength.</title>
        <authorList>
            <person name="Kono N."/>
            <person name="Nakamura H."/>
            <person name="Ohtoshi R."/>
            <person name="Tomita M."/>
            <person name="Numata K."/>
            <person name="Arakawa K."/>
        </authorList>
    </citation>
    <scope>NUCLEOTIDE SEQUENCE [LARGE SCALE GENOMIC DNA]</scope>
</reference>